<dbReference type="RefSeq" id="WP_013925502.1">
    <property type="nucleotide sequence ID" value="NZ_JSAM01000095.1"/>
</dbReference>
<comment type="caution">
    <text evidence="1">The sequence shown here is derived from an EMBL/GenBank/DDBJ whole genome shotgun (WGS) entry which is preliminary data.</text>
</comment>
<proteinExistence type="predicted"/>
<name>A0A0C1EKG0_9BACT</name>
<dbReference type="EMBL" id="JSAM01000095">
    <property type="protein sequence ID" value="KIA77009.1"/>
    <property type="molecule type" value="Genomic_DNA"/>
</dbReference>
<sequence>MSSPDDPPLKEFYEKKSIYLHEDEVMYVIREHNKNREFISDCMWIAFSFWHSVGVLTEADCFKNDNHTLSLEDIQHICKKTRMILIGAYDGEGYVLWEKIE</sequence>
<accession>A0A0C1EKG0</accession>
<dbReference type="AlphaFoldDB" id="A0A0C1EKG0"/>
<reference evidence="1 2" key="1">
    <citation type="journal article" date="2014" name="Mol. Biol. Evol.">
        <title>Massive expansion of Ubiquitination-related gene families within the Chlamydiae.</title>
        <authorList>
            <person name="Domman D."/>
            <person name="Collingro A."/>
            <person name="Lagkouvardos I."/>
            <person name="Gehre L."/>
            <person name="Weinmaier T."/>
            <person name="Rattei T."/>
            <person name="Subtil A."/>
            <person name="Horn M."/>
        </authorList>
    </citation>
    <scope>NUCLEOTIDE SEQUENCE [LARGE SCALE GENOMIC DNA]</scope>
    <source>
        <strain evidence="1 2">OEW1</strain>
    </source>
</reference>
<gene>
    <name evidence="1" type="ORF">DB43_GZ00040</name>
</gene>
<dbReference type="Proteomes" id="UP000031307">
    <property type="component" value="Unassembled WGS sequence"/>
</dbReference>
<evidence type="ECO:0000313" key="1">
    <source>
        <dbReference type="EMBL" id="KIA77009.1"/>
    </source>
</evidence>
<dbReference type="PATRIC" id="fig|83552.4.peg.1847"/>
<evidence type="ECO:0000313" key="2">
    <source>
        <dbReference type="Proteomes" id="UP000031307"/>
    </source>
</evidence>
<organism evidence="1 2">
    <name type="scientific">Parachlamydia acanthamoebae</name>
    <dbReference type="NCBI Taxonomy" id="83552"/>
    <lineage>
        <taxon>Bacteria</taxon>
        <taxon>Pseudomonadati</taxon>
        <taxon>Chlamydiota</taxon>
        <taxon>Chlamydiia</taxon>
        <taxon>Parachlamydiales</taxon>
        <taxon>Parachlamydiaceae</taxon>
        <taxon>Parachlamydia</taxon>
    </lineage>
</organism>
<protein>
    <submittedName>
        <fullName evidence="1">Uncharacterized protein</fullName>
    </submittedName>
</protein>